<comment type="subcellular location">
    <subcellularLocation>
        <location evidence="1">Host cytoplasm</location>
    </subcellularLocation>
</comment>
<proteinExistence type="predicted"/>
<evidence type="ECO:0000313" key="5">
    <source>
        <dbReference type="Proteomes" id="UP000121784"/>
    </source>
</evidence>
<dbReference type="InterPro" id="IPR036423">
    <property type="entry name" value="SOD-like_Cu/Zn_dom_sf"/>
</dbReference>
<protein>
    <submittedName>
        <fullName evidence="4">Superoxide dismutase-like protein</fullName>
    </submittedName>
</protein>
<sequence>MNRYYEFNTVKYKAVSCISGKNVKGVINFEQLQNNIVVVVGSILGLPKGSHNLIIHEYGDESNGIVNVGNEYCILGSIYSNKYGISNVYIVNGKISICGYNSILGRSVLIYNNKNDFDKKNNDIPLGLIGICTIP</sequence>
<organism evidence="4 5">
    <name type="scientific">Cotia virus</name>
    <dbReference type="NCBI Taxonomy" id="39444"/>
    <lineage>
        <taxon>Viruses</taxon>
        <taxon>Varidnaviria</taxon>
        <taxon>Bamfordvirae</taxon>
        <taxon>Nucleocytoviricota</taxon>
        <taxon>Pokkesviricetes</taxon>
        <taxon>Chitovirales</taxon>
        <taxon>Poxviridae</taxon>
        <taxon>Chordopoxvirinae</taxon>
        <taxon>Oryzopoxvirus</taxon>
        <taxon>Oryzopoxvirus cotia</taxon>
    </lineage>
</organism>
<name>A0A097IVY4_9POXV</name>
<dbReference type="EMBL" id="KM595078">
    <property type="protein sequence ID" value="AIT70763.1"/>
    <property type="molecule type" value="Genomic_DNA"/>
</dbReference>
<evidence type="ECO:0000256" key="2">
    <source>
        <dbReference type="ARBA" id="ARBA00023200"/>
    </source>
</evidence>
<evidence type="ECO:0000259" key="3">
    <source>
        <dbReference type="Pfam" id="PF00080"/>
    </source>
</evidence>
<reference evidence="4 5" key="1">
    <citation type="submission" date="2014-09" db="EMBL/GenBank/DDBJ databases">
        <title>Complete Genome Sequence of the Embu Virus Strain SPAn 880.</title>
        <authorList>
            <person name="Ibrahim M.S."/>
            <person name="Antwerpen M.H."/>
            <person name="Georgi E."/>
            <person name="Vette P."/>
            <person name="Zoeller G."/>
            <person name="Meyer H."/>
        </authorList>
    </citation>
    <scope>NUCLEOTIDE SEQUENCE [LARGE SCALE GENOMIC DNA]</scope>
    <source>
        <strain evidence="4">SPAn880</strain>
    </source>
</reference>
<dbReference type="GO" id="GO:0005507">
    <property type="term" value="F:copper ion binding"/>
    <property type="evidence" value="ECO:0007669"/>
    <property type="project" value="InterPro"/>
</dbReference>
<accession>A0A097IVY4</accession>
<dbReference type="InterPro" id="IPR001424">
    <property type="entry name" value="SOD_Cu_Zn_dom"/>
</dbReference>
<dbReference type="InterPro" id="IPR024134">
    <property type="entry name" value="SOD_Cu/Zn_/chaperone"/>
</dbReference>
<dbReference type="Gene3D" id="2.60.40.200">
    <property type="entry name" value="Superoxide dismutase, copper/zinc binding domain"/>
    <property type="match status" value="2"/>
</dbReference>
<keyword evidence="2" id="KW-1035">Host cytoplasm</keyword>
<dbReference type="GO" id="GO:0006801">
    <property type="term" value="P:superoxide metabolic process"/>
    <property type="evidence" value="ECO:0007669"/>
    <property type="project" value="InterPro"/>
</dbReference>
<dbReference type="PANTHER" id="PTHR10003">
    <property type="entry name" value="SUPEROXIDE DISMUTASE CU-ZN -RELATED"/>
    <property type="match status" value="1"/>
</dbReference>
<gene>
    <name evidence="4" type="primary">148</name>
</gene>
<feature type="domain" description="Superoxide dismutase copper/zinc binding" evidence="3">
    <location>
        <begin position="23"/>
        <end position="120"/>
    </location>
</feature>
<dbReference type="SUPFAM" id="SSF49329">
    <property type="entry name" value="Cu,Zn superoxide dismutase-like"/>
    <property type="match status" value="1"/>
</dbReference>
<evidence type="ECO:0000256" key="1">
    <source>
        <dbReference type="ARBA" id="ARBA00004192"/>
    </source>
</evidence>
<dbReference type="Pfam" id="PF00080">
    <property type="entry name" value="Sod_Cu"/>
    <property type="match status" value="1"/>
</dbReference>
<dbReference type="Proteomes" id="UP000121784">
    <property type="component" value="Segment"/>
</dbReference>
<evidence type="ECO:0000313" key="4">
    <source>
        <dbReference type="EMBL" id="AIT70763.1"/>
    </source>
</evidence>
<dbReference type="GO" id="GO:0030430">
    <property type="term" value="C:host cell cytoplasm"/>
    <property type="evidence" value="ECO:0007669"/>
    <property type="project" value="UniProtKB-SubCell"/>
</dbReference>